<accession>A0A2J8BAE6</accession>
<keyword evidence="3 10" id="KW-1134">Transmembrane beta strand</keyword>
<evidence type="ECO:0000256" key="11">
    <source>
        <dbReference type="RuleBase" id="RU003357"/>
    </source>
</evidence>
<evidence type="ECO:0000256" key="10">
    <source>
        <dbReference type="PROSITE-ProRule" id="PRU01360"/>
    </source>
</evidence>
<dbReference type="RefSeq" id="WP_102889443.1">
    <property type="nucleotide sequence ID" value="NZ_NFMF01000006.1"/>
</dbReference>
<dbReference type="GO" id="GO:0009279">
    <property type="term" value="C:cell outer membrane"/>
    <property type="evidence" value="ECO:0007669"/>
    <property type="project" value="UniProtKB-SubCell"/>
</dbReference>
<dbReference type="AlphaFoldDB" id="A0A2J8BAE6"/>
<evidence type="ECO:0000259" key="14">
    <source>
        <dbReference type="Pfam" id="PF00593"/>
    </source>
</evidence>
<dbReference type="InterPro" id="IPR036942">
    <property type="entry name" value="Beta-barrel_TonB_sf"/>
</dbReference>
<dbReference type="Gene3D" id="2.40.170.20">
    <property type="entry name" value="TonB-dependent receptor, beta-barrel domain"/>
    <property type="match status" value="1"/>
</dbReference>
<evidence type="ECO:0000256" key="3">
    <source>
        <dbReference type="ARBA" id="ARBA00022452"/>
    </source>
</evidence>
<dbReference type="GO" id="GO:0044718">
    <property type="term" value="P:siderophore transmembrane transport"/>
    <property type="evidence" value="ECO:0007669"/>
    <property type="project" value="TreeGrafter"/>
</dbReference>
<dbReference type="Pfam" id="PF07715">
    <property type="entry name" value="Plug"/>
    <property type="match status" value="1"/>
</dbReference>
<gene>
    <name evidence="16" type="ORF">CAL30_04625</name>
</gene>
<evidence type="ECO:0000256" key="6">
    <source>
        <dbReference type="ARBA" id="ARBA00023077"/>
    </source>
</evidence>
<keyword evidence="5 13" id="KW-0732">Signal</keyword>
<name>A0A2J8BAE6_9FIRM</name>
<keyword evidence="4 10" id="KW-0812">Transmembrane</keyword>
<dbReference type="PANTHER" id="PTHR30069">
    <property type="entry name" value="TONB-DEPENDENT OUTER MEMBRANE RECEPTOR"/>
    <property type="match status" value="1"/>
</dbReference>
<evidence type="ECO:0000256" key="2">
    <source>
        <dbReference type="ARBA" id="ARBA00022448"/>
    </source>
</evidence>
<reference evidence="16 17" key="1">
    <citation type="submission" date="2017-05" db="EMBL/GenBank/DDBJ databases">
        <authorList>
            <person name="Song R."/>
            <person name="Chenine A.L."/>
            <person name="Ruprecht R.M."/>
        </authorList>
    </citation>
    <scope>NUCLEOTIDE SEQUENCE [LARGE SCALE GENOMIC DNA]</scope>
    <source>
        <strain evidence="16 17">KA00229</strain>
    </source>
</reference>
<keyword evidence="8 16" id="KW-0675">Receptor</keyword>
<dbReference type="InterPro" id="IPR037066">
    <property type="entry name" value="Plug_dom_sf"/>
</dbReference>
<evidence type="ECO:0000256" key="4">
    <source>
        <dbReference type="ARBA" id="ARBA00022692"/>
    </source>
</evidence>
<keyword evidence="9 10" id="KW-0998">Cell outer membrane</keyword>
<organism evidence="16 17">
    <name type="scientific">Megasphaera hutchinsoni</name>
    <dbReference type="NCBI Taxonomy" id="1588748"/>
    <lineage>
        <taxon>Bacteria</taxon>
        <taxon>Bacillati</taxon>
        <taxon>Bacillota</taxon>
        <taxon>Negativicutes</taxon>
        <taxon>Veillonellales</taxon>
        <taxon>Veillonellaceae</taxon>
        <taxon>Megasphaera</taxon>
    </lineage>
</organism>
<dbReference type="SUPFAM" id="SSF56935">
    <property type="entry name" value="Porins"/>
    <property type="match status" value="1"/>
</dbReference>
<comment type="similarity">
    <text evidence="10 11">Belongs to the TonB-dependent receptor family.</text>
</comment>
<sequence length="774" mass="86119">MKNSAWNRKSFLSAAVFIALMTSFGSASAADVQTKDVVVTANKTEMKVRTSPAAVEIITEKEIKTLGFNDVRSVLAYASDIDLSRAVMTGNAVRIRGMNSDHTLILVDGRRMAGEDTRSTANSYALQRLSVNDIERIEIVRGPSSALYGSDAIGGVINIITKVPTKMGITMGINTGTYNTATFLHANLGKHGRWTTAFDARLDSKRKILHYVYSGGHMGTPHGGHMGTSQGGHMGTPQGGHMGTPQGGHMGTPQGGHMGTSQGGHMGTPQGGHMGTPQGGHMGTPQGGHMGTPQGGHMGTPQGGHMGTPHGGPMEEWGSITDGYESNMYGMHRLFHGTAIYDFENNNKNKIRFDIFHMNDDFQAEYPNMTSLSKRIFYNKDKKEWYHYDKNEYSIEYIGKNEKNSYQIRTYYSRLNKESNLINKRETFSEDLEKKIGGKHPKADMDSAVYINWIVEGKNTAYIGEHHNVTYGAEYRNVFYEGTRLGGSPAGLNKVKKAHSVKSYAGFVEDVWQVTDRLVFIPAIRYEYNERFGSEITPKIGMTYELEPHVRLKVNYGKGYKAPTISELYMDMNRAMGPAIVSIKGNPNLKPEYATSYDITLEGEQGNLFTKVTYFNNSVYNLIDAKTTKYGPYGMPGLIEYFNVGEVQINGTEFTLGVHFNPRVTLKAVYNTINATDKKTNARLSGRPEAVTTVQLTYDDHRAAGIMAVLSDRFTSNYYQNKKNHSYNIMDFVLEKKWSKDFATIFGVDNILNKKEPVMAIDGREWRVSGQWKF</sequence>
<dbReference type="Gene3D" id="2.170.130.10">
    <property type="entry name" value="TonB-dependent receptor, plug domain"/>
    <property type="match status" value="1"/>
</dbReference>
<comment type="caution">
    <text evidence="16">The sequence shown here is derived from an EMBL/GenBank/DDBJ whole genome shotgun (WGS) entry which is preliminary data.</text>
</comment>
<protein>
    <submittedName>
        <fullName evidence="16">TonB-dependent receptor</fullName>
    </submittedName>
</protein>
<evidence type="ECO:0000313" key="16">
    <source>
        <dbReference type="EMBL" id="PNH21716.1"/>
    </source>
</evidence>
<evidence type="ECO:0000256" key="1">
    <source>
        <dbReference type="ARBA" id="ARBA00004571"/>
    </source>
</evidence>
<dbReference type="EMBL" id="NFMF01000006">
    <property type="protein sequence ID" value="PNH21716.1"/>
    <property type="molecule type" value="Genomic_DNA"/>
</dbReference>
<dbReference type="InterPro" id="IPR000531">
    <property type="entry name" value="Beta-barrel_TonB"/>
</dbReference>
<evidence type="ECO:0000256" key="13">
    <source>
        <dbReference type="SAM" id="SignalP"/>
    </source>
</evidence>
<dbReference type="PROSITE" id="PS52016">
    <property type="entry name" value="TONB_DEPENDENT_REC_3"/>
    <property type="match status" value="1"/>
</dbReference>
<feature type="domain" description="TonB-dependent receptor plug" evidence="15">
    <location>
        <begin position="48"/>
        <end position="156"/>
    </location>
</feature>
<dbReference type="InterPro" id="IPR039426">
    <property type="entry name" value="TonB-dep_rcpt-like"/>
</dbReference>
<evidence type="ECO:0000256" key="12">
    <source>
        <dbReference type="SAM" id="MobiDB-lite"/>
    </source>
</evidence>
<dbReference type="PANTHER" id="PTHR30069:SF29">
    <property type="entry name" value="HEMOGLOBIN AND HEMOGLOBIN-HAPTOGLOBIN-BINDING PROTEIN 1-RELATED"/>
    <property type="match status" value="1"/>
</dbReference>
<proteinExistence type="inferred from homology"/>
<feature type="domain" description="TonB-dependent receptor-like beta-barrel" evidence="14">
    <location>
        <begin position="345"/>
        <end position="751"/>
    </location>
</feature>
<dbReference type="GO" id="GO:0015344">
    <property type="term" value="F:siderophore uptake transmembrane transporter activity"/>
    <property type="evidence" value="ECO:0007669"/>
    <property type="project" value="TreeGrafter"/>
</dbReference>
<dbReference type="Proteomes" id="UP000242958">
    <property type="component" value="Unassembled WGS sequence"/>
</dbReference>
<feature type="region of interest" description="Disordered" evidence="12">
    <location>
        <begin position="223"/>
        <end position="298"/>
    </location>
</feature>
<dbReference type="CDD" id="cd01347">
    <property type="entry name" value="ligand_gated_channel"/>
    <property type="match status" value="1"/>
</dbReference>
<dbReference type="Pfam" id="PF00593">
    <property type="entry name" value="TonB_dep_Rec_b-barrel"/>
    <property type="match status" value="1"/>
</dbReference>
<evidence type="ECO:0000256" key="7">
    <source>
        <dbReference type="ARBA" id="ARBA00023136"/>
    </source>
</evidence>
<evidence type="ECO:0000256" key="5">
    <source>
        <dbReference type="ARBA" id="ARBA00022729"/>
    </source>
</evidence>
<evidence type="ECO:0000256" key="8">
    <source>
        <dbReference type="ARBA" id="ARBA00023170"/>
    </source>
</evidence>
<keyword evidence="6 11" id="KW-0798">TonB box</keyword>
<evidence type="ECO:0000313" key="17">
    <source>
        <dbReference type="Proteomes" id="UP000242958"/>
    </source>
</evidence>
<feature type="chain" id="PRO_5014420602" evidence="13">
    <location>
        <begin position="30"/>
        <end position="774"/>
    </location>
</feature>
<evidence type="ECO:0000256" key="9">
    <source>
        <dbReference type="ARBA" id="ARBA00023237"/>
    </source>
</evidence>
<feature type="signal peptide" evidence="13">
    <location>
        <begin position="1"/>
        <end position="29"/>
    </location>
</feature>
<dbReference type="InterPro" id="IPR012910">
    <property type="entry name" value="Plug_dom"/>
</dbReference>
<evidence type="ECO:0000259" key="15">
    <source>
        <dbReference type="Pfam" id="PF07715"/>
    </source>
</evidence>
<keyword evidence="7 10" id="KW-0472">Membrane</keyword>
<keyword evidence="2 10" id="KW-0813">Transport</keyword>
<comment type="subcellular location">
    <subcellularLocation>
        <location evidence="1 10">Cell outer membrane</location>
        <topology evidence="1 10">Multi-pass membrane protein</topology>
    </subcellularLocation>
</comment>